<dbReference type="OrthoDB" id="26525at2759"/>
<keyword evidence="3" id="KW-0677">Repeat</keyword>
<dbReference type="InterPro" id="IPR001751">
    <property type="entry name" value="S100/CaBP7/8-like_CS"/>
</dbReference>
<dbReference type="PROSITE" id="PS00303">
    <property type="entry name" value="S100_CABP"/>
    <property type="match status" value="1"/>
</dbReference>
<evidence type="ECO:0000256" key="3">
    <source>
        <dbReference type="ARBA" id="ARBA00022737"/>
    </source>
</evidence>
<reference evidence="6 7" key="1">
    <citation type="submission" date="2019-02" db="EMBL/GenBank/DDBJ databases">
        <title>Opniocepnalus argus genome.</title>
        <authorList>
            <person name="Zhou C."/>
            <person name="Xiao S."/>
        </authorList>
    </citation>
    <scope>NUCLEOTIDE SEQUENCE [LARGE SCALE GENOMIC DNA]</scope>
    <source>
        <strain evidence="6">OARG1902GOOAL</strain>
        <tissue evidence="6">Muscle</tissue>
    </source>
</reference>
<dbReference type="Proteomes" id="UP000503349">
    <property type="component" value="Chromosome 7"/>
</dbReference>
<comment type="similarity">
    <text evidence="1">Belongs to the S-100 family.</text>
</comment>
<organism evidence="6 7">
    <name type="scientific">Channa argus</name>
    <name type="common">Northern snakehead</name>
    <name type="synonym">Ophicephalus argus</name>
    <dbReference type="NCBI Taxonomy" id="215402"/>
    <lineage>
        <taxon>Eukaryota</taxon>
        <taxon>Metazoa</taxon>
        <taxon>Chordata</taxon>
        <taxon>Craniata</taxon>
        <taxon>Vertebrata</taxon>
        <taxon>Euteleostomi</taxon>
        <taxon>Actinopterygii</taxon>
        <taxon>Neopterygii</taxon>
        <taxon>Teleostei</taxon>
        <taxon>Neoteleostei</taxon>
        <taxon>Acanthomorphata</taxon>
        <taxon>Anabantaria</taxon>
        <taxon>Anabantiformes</taxon>
        <taxon>Channoidei</taxon>
        <taxon>Channidae</taxon>
        <taxon>Channa</taxon>
    </lineage>
</organism>
<evidence type="ECO:0000256" key="2">
    <source>
        <dbReference type="ARBA" id="ARBA00022723"/>
    </source>
</evidence>
<dbReference type="PANTHER" id="PTHR11639:SF118">
    <property type="entry name" value="PROTEIN S100"/>
    <property type="match status" value="1"/>
</dbReference>
<dbReference type="Gene3D" id="1.10.238.10">
    <property type="entry name" value="EF-hand"/>
    <property type="match status" value="1"/>
</dbReference>
<proteinExistence type="inferred from homology"/>
<dbReference type="AlphaFoldDB" id="A0A6G1PNS8"/>
<dbReference type="InterPro" id="IPR011992">
    <property type="entry name" value="EF-hand-dom_pair"/>
</dbReference>
<dbReference type="InterPro" id="IPR013787">
    <property type="entry name" value="S100_Ca-bd_sub"/>
</dbReference>
<evidence type="ECO:0000256" key="4">
    <source>
        <dbReference type="ARBA" id="ARBA00022837"/>
    </source>
</evidence>
<dbReference type="Pfam" id="PF01023">
    <property type="entry name" value="S_100"/>
    <property type="match status" value="1"/>
</dbReference>
<keyword evidence="2" id="KW-0479">Metal-binding</keyword>
<evidence type="ECO:0000259" key="5">
    <source>
        <dbReference type="SMART" id="SM01394"/>
    </source>
</evidence>
<feature type="domain" description="S100/CaBP-9k-type calcium binding subdomain" evidence="5">
    <location>
        <begin position="4"/>
        <end position="46"/>
    </location>
</feature>
<gene>
    <name evidence="6" type="ORF">EXN66_Car007635</name>
</gene>
<keyword evidence="4" id="KW-0106">Calcium</keyword>
<dbReference type="EMBL" id="CM015718">
    <property type="protein sequence ID" value="KAF3691960.1"/>
    <property type="molecule type" value="Genomic_DNA"/>
</dbReference>
<sequence length="86" mass="9704">MSGLSEAVTILKATFEKYADKEGEKNTLTKRELAELLRNEFPVGGPTSKAAENNFFSMLDDDNNSVVNFMEFVNFVAYFATMSYQE</sequence>
<evidence type="ECO:0000313" key="7">
    <source>
        <dbReference type="Proteomes" id="UP000503349"/>
    </source>
</evidence>
<dbReference type="SUPFAM" id="SSF47473">
    <property type="entry name" value="EF-hand"/>
    <property type="match status" value="1"/>
</dbReference>
<evidence type="ECO:0000313" key="6">
    <source>
        <dbReference type="EMBL" id="KAF3691960.1"/>
    </source>
</evidence>
<name>A0A6G1PNS8_CHAAH</name>
<dbReference type="GO" id="GO:0005737">
    <property type="term" value="C:cytoplasm"/>
    <property type="evidence" value="ECO:0007669"/>
    <property type="project" value="TreeGrafter"/>
</dbReference>
<dbReference type="GO" id="GO:0048306">
    <property type="term" value="F:calcium-dependent protein binding"/>
    <property type="evidence" value="ECO:0007669"/>
    <property type="project" value="TreeGrafter"/>
</dbReference>
<keyword evidence="7" id="KW-1185">Reference proteome</keyword>
<evidence type="ECO:0000256" key="1">
    <source>
        <dbReference type="ARBA" id="ARBA00007323"/>
    </source>
</evidence>
<dbReference type="InterPro" id="IPR034325">
    <property type="entry name" value="S-100_dom"/>
</dbReference>
<dbReference type="SMART" id="SM01394">
    <property type="entry name" value="S_100"/>
    <property type="match status" value="1"/>
</dbReference>
<protein>
    <submittedName>
        <fullName evidence="6">Protein S100-A6 Calcyclin S100 calcium-binding protein A6</fullName>
    </submittedName>
</protein>
<dbReference type="CDD" id="cd00213">
    <property type="entry name" value="S-100"/>
    <property type="match status" value="1"/>
</dbReference>
<accession>A0A6G1PNS8</accession>
<reference evidence="7" key="2">
    <citation type="submission" date="2019-02" db="EMBL/GenBank/DDBJ databases">
        <title>Opniocepnalus argus Var Kimnra genome.</title>
        <authorList>
            <person name="Zhou C."/>
            <person name="Xiao S."/>
        </authorList>
    </citation>
    <scope>NUCLEOTIDE SEQUENCE [LARGE SCALE GENOMIC DNA]</scope>
</reference>
<dbReference type="GO" id="GO:0046914">
    <property type="term" value="F:transition metal ion binding"/>
    <property type="evidence" value="ECO:0007669"/>
    <property type="project" value="InterPro"/>
</dbReference>
<dbReference type="PANTHER" id="PTHR11639">
    <property type="entry name" value="S100 CALCIUM-BINDING PROTEIN"/>
    <property type="match status" value="1"/>
</dbReference>
<dbReference type="GO" id="GO:0005509">
    <property type="term" value="F:calcium ion binding"/>
    <property type="evidence" value="ECO:0007669"/>
    <property type="project" value="TreeGrafter"/>
</dbReference>